<keyword evidence="5" id="KW-1185">Reference proteome</keyword>
<dbReference type="Pfam" id="PF04043">
    <property type="entry name" value="PMEI"/>
    <property type="match status" value="1"/>
</dbReference>
<dbReference type="SUPFAM" id="SSF101148">
    <property type="entry name" value="Plant invertase/pectin methylesterase inhibitor"/>
    <property type="match status" value="2"/>
</dbReference>
<proteinExistence type="predicted"/>
<dbReference type="AlphaFoldDB" id="A0A5A7PAX4"/>
<dbReference type="Proteomes" id="UP000325081">
    <property type="component" value="Unassembled WGS sequence"/>
</dbReference>
<evidence type="ECO:0000256" key="2">
    <source>
        <dbReference type="SAM" id="SignalP"/>
    </source>
</evidence>
<reference evidence="5" key="1">
    <citation type="journal article" date="2019" name="Curr. Biol.">
        <title>Genome Sequence of Striga asiatica Provides Insight into the Evolution of Plant Parasitism.</title>
        <authorList>
            <person name="Yoshida S."/>
            <person name="Kim S."/>
            <person name="Wafula E.K."/>
            <person name="Tanskanen J."/>
            <person name="Kim Y.M."/>
            <person name="Honaas L."/>
            <person name="Yang Z."/>
            <person name="Spallek T."/>
            <person name="Conn C.E."/>
            <person name="Ichihashi Y."/>
            <person name="Cheong K."/>
            <person name="Cui S."/>
            <person name="Der J.P."/>
            <person name="Gundlach H."/>
            <person name="Jiao Y."/>
            <person name="Hori C."/>
            <person name="Ishida J.K."/>
            <person name="Kasahara H."/>
            <person name="Kiba T."/>
            <person name="Kim M.S."/>
            <person name="Koo N."/>
            <person name="Laohavisit A."/>
            <person name="Lee Y.H."/>
            <person name="Lumba S."/>
            <person name="McCourt P."/>
            <person name="Mortimer J.C."/>
            <person name="Mutuku J.M."/>
            <person name="Nomura T."/>
            <person name="Sasaki-Sekimoto Y."/>
            <person name="Seto Y."/>
            <person name="Wang Y."/>
            <person name="Wakatake T."/>
            <person name="Sakakibara H."/>
            <person name="Demura T."/>
            <person name="Yamaguchi S."/>
            <person name="Yoneyama K."/>
            <person name="Manabe R.I."/>
            <person name="Nelson D.C."/>
            <person name="Schulman A.H."/>
            <person name="Timko M.P."/>
            <person name="dePamphilis C.W."/>
            <person name="Choi D."/>
            <person name="Shirasu K."/>
        </authorList>
    </citation>
    <scope>NUCLEOTIDE SEQUENCE [LARGE SCALE GENOMIC DNA]</scope>
    <source>
        <strain evidence="5">cv. UVA1</strain>
    </source>
</reference>
<dbReference type="PANTHER" id="PTHR31080:SF248">
    <property type="entry name" value="PECTINESTERASE INHIBITOR-LIKE"/>
    <property type="match status" value="1"/>
</dbReference>
<organism evidence="4 5">
    <name type="scientific">Striga asiatica</name>
    <name type="common">Asiatic witchweed</name>
    <name type="synonym">Buchnera asiatica</name>
    <dbReference type="NCBI Taxonomy" id="4170"/>
    <lineage>
        <taxon>Eukaryota</taxon>
        <taxon>Viridiplantae</taxon>
        <taxon>Streptophyta</taxon>
        <taxon>Embryophyta</taxon>
        <taxon>Tracheophyta</taxon>
        <taxon>Spermatophyta</taxon>
        <taxon>Magnoliopsida</taxon>
        <taxon>eudicotyledons</taxon>
        <taxon>Gunneridae</taxon>
        <taxon>Pentapetalae</taxon>
        <taxon>asterids</taxon>
        <taxon>lamiids</taxon>
        <taxon>Lamiales</taxon>
        <taxon>Orobanchaceae</taxon>
        <taxon>Buchnereae</taxon>
        <taxon>Striga</taxon>
    </lineage>
</organism>
<name>A0A5A7PAX4_STRAF</name>
<evidence type="ECO:0000256" key="1">
    <source>
        <dbReference type="ARBA" id="ARBA00022729"/>
    </source>
</evidence>
<keyword evidence="1 2" id="KW-0732">Signal</keyword>
<evidence type="ECO:0000313" key="5">
    <source>
        <dbReference type="Proteomes" id="UP000325081"/>
    </source>
</evidence>
<sequence length="232" mass="24381">MGRILILATLSLFLLSTCHADLISDVCSASIYSAFCYRTLRSDPAARAAKDLITLGTVVAGKGKVASHDVYVISKSIGGPGADTCVEVSVDAIDFLDEVLGYLRMPGSGTKDDLLTKGSAALSDLYTCEEDFGRREPGKLKAANAKAKSLDVLSLSGLACYVILYFVKNNAWRPGRVAVGDLQTKASAALSDVATCDDEYEGSGRPEPAKLKAATAKAQGIISILLVIANQL</sequence>
<feature type="signal peptide" evidence="2">
    <location>
        <begin position="1"/>
        <end position="20"/>
    </location>
</feature>
<gene>
    <name evidence="4" type="ORF">STAS_05957</name>
</gene>
<feature type="domain" description="Pectinesterase inhibitor" evidence="3">
    <location>
        <begin position="18"/>
        <end position="162"/>
    </location>
</feature>
<dbReference type="GO" id="GO:0004857">
    <property type="term" value="F:enzyme inhibitor activity"/>
    <property type="evidence" value="ECO:0007669"/>
    <property type="project" value="InterPro"/>
</dbReference>
<dbReference type="SMART" id="SM00856">
    <property type="entry name" value="PMEI"/>
    <property type="match status" value="1"/>
</dbReference>
<dbReference type="InterPro" id="IPR035513">
    <property type="entry name" value="Invertase/methylesterase_inhib"/>
</dbReference>
<dbReference type="OrthoDB" id="883701at2759"/>
<dbReference type="InterPro" id="IPR006501">
    <property type="entry name" value="Pectinesterase_inhib_dom"/>
</dbReference>
<dbReference type="InterPro" id="IPR051955">
    <property type="entry name" value="PME_Inhibitor"/>
</dbReference>
<accession>A0A5A7PAX4</accession>
<dbReference type="NCBIfam" id="TIGR01614">
    <property type="entry name" value="PME_inhib"/>
    <property type="match status" value="1"/>
</dbReference>
<comment type="caution">
    <text evidence="4">The sequence shown here is derived from an EMBL/GenBank/DDBJ whole genome shotgun (WGS) entry which is preliminary data.</text>
</comment>
<dbReference type="PANTHER" id="PTHR31080">
    <property type="entry name" value="PECTINESTERASE INHIBITOR-LIKE"/>
    <property type="match status" value="1"/>
</dbReference>
<evidence type="ECO:0000259" key="3">
    <source>
        <dbReference type="SMART" id="SM00856"/>
    </source>
</evidence>
<feature type="chain" id="PRO_5022745293" evidence="2">
    <location>
        <begin position="21"/>
        <end position="232"/>
    </location>
</feature>
<evidence type="ECO:0000313" key="4">
    <source>
        <dbReference type="EMBL" id="GER30043.1"/>
    </source>
</evidence>
<dbReference type="Gene3D" id="1.20.140.40">
    <property type="entry name" value="Invertase/pectin methylesterase inhibitor family protein"/>
    <property type="match status" value="2"/>
</dbReference>
<protein>
    <submittedName>
        <fullName evidence="4">Plant invertase/pectin methylesterase inhibitor</fullName>
    </submittedName>
</protein>
<dbReference type="EMBL" id="BKCP01004294">
    <property type="protein sequence ID" value="GER30043.1"/>
    <property type="molecule type" value="Genomic_DNA"/>
</dbReference>